<proteinExistence type="predicted"/>
<organism evidence="1 2">
    <name type="scientific">Micromonospora echinofusca</name>
    <dbReference type="NCBI Taxonomy" id="47858"/>
    <lineage>
        <taxon>Bacteria</taxon>
        <taxon>Bacillati</taxon>
        <taxon>Actinomycetota</taxon>
        <taxon>Actinomycetes</taxon>
        <taxon>Micromonosporales</taxon>
        <taxon>Micromonosporaceae</taxon>
        <taxon>Micromonospora</taxon>
    </lineage>
</organism>
<sequence length="89" mass="10023">MFNTDLDHLETDRTTPAGENDFLIACVYRLLRLRSLSTGDVVAVTANGHTTWLACEFTGWRHIDTPTSITDQPLIADTVQQQLRRGRHA</sequence>
<name>A0ABS3VZL7_MICEH</name>
<reference evidence="1 2" key="1">
    <citation type="submission" date="2019-12" db="EMBL/GenBank/DDBJ databases">
        <title>Whole genome sequencing of endophytic Actinobacterium Micromonospora sp. MPMI6T.</title>
        <authorList>
            <person name="Evv R."/>
            <person name="Podile A.R."/>
        </authorList>
    </citation>
    <scope>NUCLEOTIDE SEQUENCE [LARGE SCALE GENOMIC DNA]</scope>
    <source>
        <strain evidence="1 2">MPMI6</strain>
    </source>
</reference>
<dbReference type="Proteomes" id="UP000823521">
    <property type="component" value="Unassembled WGS sequence"/>
</dbReference>
<protein>
    <submittedName>
        <fullName evidence="1">Uncharacterized protein</fullName>
    </submittedName>
</protein>
<evidence type="ECO:0000313" key="2">
    <source>
        <dbReference type="Proteomes" id="UP000823521"/>
    </source>
</evidence>
<evidence type="ECO:0000313" key="1">
    <source>
        <dbReference type="EMBL" id="MBO4209793.1"/>
    </source>
</evidence>
<dbReference type="RefSeq" id="WP_208816744.1">
    <property type="nucleotide sequence ID" value="NZ_WVUH01000350.1"/>
</dbReference>
<comment type="caution">
    <text evidence="1">The sequence shown here is derived from an EMBL/GenBank/DDBJ whole genome shotgun (WGS) entry which is preliminary data.</text>
</comment>
<dbReference type="EMBL" id="WVUH01000350">
    <property type="protein sequence ID" value="MBO4209793.1"/>
    <property type="molecule type" value="Genomic_DNA"/>
</dbReference>
<gene>
    <name evidence="1" type="ORF">GSF22_27940</name>
</gene>
<accession>A0ABS3VZL7</accession>
<keyword evidence="2" id="KW-1185">Reference proteome</keyword>